<keyword evidence="3" id="KW-0853">WD repeat</keyword>
<evidence type="ECO:0000256" key="2">
    <source>
        <dbReference type="ARBA" id="ARBA00005616"/>
    </source>
</evidence>
<dbReference type="PANTHER" id="PTHR19861">
    <property type="entry name" value="WD40 REPEAT PROTEIN SWD2"/>
    <property type="match status" value="1"/>
</dbReference>
<dbReference type="GO" id="GO:0016070">
    <property type="term" value="P:RNA metabolic process"/>
    <property type="evidence" value="ECO:0007669"/>
    <property type="project" value="UniProtKB-ARBA"/>
</dbReference>
<evidence type="ECO:0000256" key="3">
    <source>
        <dbReference type="ARBA" id="ARBA00022574"/>
    </source>
</evidence>
<dbReference type="SMART" id="SM00320">
    <property type="entry name" value="WD40"/>
    <property type="match status" value="6"/>
</dbReference>
<dbReference type="InterPro" id="IPR037867">
    <property type="entry name" value="Swd2/WDR82"/>
</dbReference>
<evidence type="ECO:0000313" key="7">
    <source>
        <dbReference type="Proteomes" id="UP001311799"/>
    </source>
</evidence>
<keyword evidence="7" id="KW-1185">Reference proteome</keyword>
<reference evidence="6 7" key="1">
    <citation type="submission" date="2023-10" db="EMBL/GenBank/DDBJ databases">
        <title>Comparative genomics analysis reveals potential genetic determinants of host preference in Cryptosporidium xiaoi.</title>
        <authorList>
            <person name="Xiao L."/>
            <person name="Li J."/>
        </authorList>
    </citation>
    <scope>NUCLEOTIDE SEQUENCE [LARGE SCALE GENOMIC DNA]</scope>
    <source>
        <strain evidence="6 7">52996</strain>
    </source>
</reference>
<keyword evidence="5" id="KW-0539">Nucleus</keyword>
<organism evidence="6 7">
    <name type="scientific">Cryptosporidium xiaoi</name>
    <dbReference type="NCBI Taxonomy" id="659607"/>
    <lineage>
        <taxon>Eukaryota</taxon>
        <taxon>Sar</taxon>
        <taxon>Alveolata</taxon>
        <taxon>Apicomplexa</taxon>
        <taxon>Conoidasida</taxon>
        <taxon>Coccidia</taxon>
        <taxon>Eucoccidiorida</taxon>
        <taxon>Eimeriorina</taxon>
        <taxon>Cryptosporidiidae</taxon>
        <taxon>Cryptosporidium</taxon>
    </lineage>
</organism>
<gene>
    <name evidence="6" type="ORF">RS030_142190</name>
</gene>
<accession>A0AAV9Y0Z0</accession>
<comment type="similarity">
    <text evidence="2">Belongs to the WD repeat SWD2 family.</text>
</comment>
<dbReference type="SUPFAM" id="SSF50978">
    <property type="entry name" value="WD40 repeat-like"/>
    <property type="match status" value="1"/>
</dbReference>
<evidence type="ECO:0008006" key="8">
    <source>
        <dbReference type="Google" id="ProtNLM"/>
    </source>
</evidence>
<proteinExistence type="inferred from homology"/>
<protein>
    <recommendedName>
        <fullName evidence="8">Anaphase-promoting complex subunit 4 WD40 domain-containing protein</fullName>
    </recommendedName>
</protein>
<evidence type="ECO:0000256" key="4">
    <source>
        <dbReference type="ARBA" id="ARBA00022737"/>
    </source>
</evidence>
<dbReference type="Proteomes" id="UP001311799">
    <property type="component" value="Unassembled WGS sequence"/>
</dbReference>
<evidence type="ECO:0000256" key="1">
    <source>
        <dbReference type="ARBA" id="ARBA00004123"/>
    </source>
</evidence>
<comment type="caution">
    <text evidence="6">The sequence shown here is derived from an EMBL/GenBank/DDBJ whole genome shotgun (WGS) entry which is preliminary data.</text>
</comment>
<dbReference type="InterPro" id="IPR036322">
    <property type="entry name" value="WD40_repeat_dom_sf"/>
</dbReference>
<dbReference type="GO" id="GO:0048188">
    <property type="term" value="C:Set1C/COMPASS complex"/>
    <property type="evidence" value="ECO:0007669"/>
    <property type="project" value="TreeGrafter"/>
</dbReference>
<dbReference type="GO" id="GO:0003682">
    <property type="term" value="F:chromatin binding"/>
    <property type="evidence" value="ECO:0007669"/>
    <property type="project" value="TreeGrafter"/>
</dbReference>
<sequence length="325" mass="37004">MSNYIKLALDDELIKKFRPCRVFKDAVTPISCMDWSEDGDSLLICENDILRVYTISSGDISKIHHSRKNSLDAIKFAHSNKLCVVASNKVDGDSFVRIWDIQENKYLRALKLSSNIVHGNGISVHPNKDLFIACTDDSKATLYNFKLENPISTQNTKNKCPVSTFDPDGRTFAIATDDQIITVYDCKTFSPFDTFNLSNIMDRRGFIEHISFSPNGRNILVKTNNGRIFTINSFRGDLIHEYKVHNKSQNNHRYNSKTKPIFSSDSQFVLQSLEDTGIHLWSTNTGKLLKTFHGHIGQPTCISFNPRKALFASACINLIWWRLEI</sequence>
<dbReference type="AlphaFoldDB" id="A0AAV9Y0Z0"/>
<dbReference type="EMBL" id="JAWDEY010000005">
    <property type="protein sequence ID" value="KAK6590601.1"/>
    <property type="molecule type" value="Genomic_DNA"/>
</dbReference>
<dbReference type="InterPro" id="IPR015943">
    <property type="entry name" value="WD40/YVTN_repeat-like_dom_sf"/>
</dbReference>
<dbReference type="PANTHER" id="PTHR19861:SF0">
    <property type="entry name" value="WD REPEAT-CONTAINING PROTEIN 82"/>
    <property type="match status" value="1"/>
</dbReference>
<dbReference type="InterPro" id="IPR001680">
    <property type="entry name" value="WD40_rpt"/>
</dbReference>
<keyword evidence="4" id="KW-0677">Repeat</keyword>
<dbReference type="Pfam" id="PF00400">
    <property type="entry name" value="WD40"/>
    <property type="match status" value="1"/>
</dbReference>
<evidence type="ECO:0000256" key="5">
    <source>
        <dbReference type="ARBA" id="ARBA00023242"/>
    </source>
</evidence>
<name>A0AAV9Y0Z0_9CRYT</name>
<dbReference type="Gene3D" id="2.130.10.10">
    <property type="entry name" value="YVTN repeat-like/Quinoprotein amine dehydrogenase"/>
    <property type="match status" value="2"/>
</dbReference>
<comment type="subcellular location">
    <subcellularLocation>
        <location evidence="1">Nucleus</location>
    </subcellularLocation>
</comment>
<evidence type="ECO:0000313" key="6">
    <source>
        <dbReference type="EMBL" id="KAK6590601.1"/>
    </source>
</evidence>